<dbReference type="GO" id="GO:0005741">
    <property type="term" value="C:mitochondrial outer membrane"/>
    <property type="evidence" value="ECO:0007669"/>
    <property type="project" value="UniProtKB-SubCell"/>
</dbReference>
<dbReference type="InterPro" id="IPR000184">
    <property type="entry name" value="Bac_surfAg_D15"/>
</dbReference>
<dbReference type="GO" id="GO:0045040">
    <property type="term" value="P:protein insertion into mitochondrial outer membrane"/>
    <property type="evidence" value="ECO:0007669"/>
    <property type="project" value="TreeGrafter"/>
</dbReference>
<dbReference type="Pfam" id="PF01103">
    <property type="entry name" value="Omp85"/>
    <property type="match status" value="1"/>
</dbReference>
<evidence type="ECO:0000259" key="6">
    <source>
        <dbReference type="Pfam" id="PF01103"/>
    </source>
</evidence>
<keyword evidence="3" id="KW-1134">Transmembrane beta strand</keyword>
<evidence type="ECO:0000256" key="4">
    <source>
        <dbReference type="ARBA" id="ARBA00022692"/>
    </source>
</evidence>
<dbReference type="PANTHER" id="PTHR12815:SF18">
    <property type="entry name" value="SORTING AND ASSEMBLY MACHINERY COMPONENT 50 HOMOLOG"/>
    <property type="match status" value="1"/>
</dbReference>
<keyword evidence="5" id="KW-0472">Membrane</keyword>
<feature type="domain" description="Bacterial surface antigen (D15)" evidence="6">
    <location>
        <begin position="125"/>
        <end position="449"/>
    </location>
</feature>
<comment type="similarity">
    <text evidence="2">Belongs to the SAM50/omp85 family.</text>
</comment>
<evidence type="ECO:0000313" key="7">
    <source>
        <dbReference type="EMBL" id="KAI8579808.1"/>
    </source>
</evidence>
<organism evidence="7 8">
    <name type="scientific">Umbelopsis ramanniana AG</name>
    <dbReference type="NCBI Taxonomy" id="1314678"/>
    <lineage>
        <taxon>Eukaryota</taxon>
        <taxon>Fungi</taxon>
        <taxon>Fungi incertae sedis</taxon>
        <taxon>Mucoromycota</taxon>
        <taxon>Mucoromycotina</taxon>
        <taxon>Umbelopsidomycetes</taxon>
        <taxon>Umbelopsidales</taxon>
        <taxon>Umbelopsidaceae</taxon>
        <taxon>Umbelopsis</taxon>
    </lineage>
</organism>
<protein>
    <recommendedName>
        <fullName evidence="6">Bacterial surface antigen (D15) domain-containing protein</fullName>
    </recommendedName>
</protein>
<name>A0AAD5E9C7_UMBRA</name>
<dbReference type="InterPro" id="IPR039910">
    <property type="entry name" value="D15-like"/>
</dbReference>
<accession>A0AAD5E9C7</accession>
<evidence type="ECO:0000256" key="1">
    <source>
        <dbReference type="ARBA" id="ARBA00004374"/>
    </source>
</evidence>
<sequence length="450" mass="48186">MSAADPSNSFQNISFLKSETPLHVNSLRVVGSGNTRASFLNSITSGIFGATTVQQVVESVQDAANKLRRHDIFSNIEVVLDTAKETTDAIDVVLKLEEKGRTVVKTNAEIADNEANVNGNFVLRNLFGGAETLGTSVEFGNRNKAAFKTYLSTPVNASPDAKLVAHVSGRFRDNTSIASYEEFNRNAGVAFKAISKFGFHELGYDATWRDTIAQSTASSIVKDQAGQSLKTAITGSFVRDRRDNATLPTRGHYISFHHELAGIATKSDTSYFKKEVAVQIHQRLLQPVVAESGKTVAPLVLSGGFRAGLIASLDKKEPHISDRFILGGPTSIRGFKLGGIGPRDGDDAAGGEAYWAAGLSAVAAVPGMMDKPIKAHAFVNAGNLIKWSTGTSYSKTKDALLLNPRISYGVGLIFHHPAARVEANFCFPVQFSGGDLEQAGFQAGFGINFL</sequence>
<gene>
    <name evidence="7" type="ORF">K450DRAFT_240409</name>
</gene>
<dbReference type="Proteomes" id="UP001206595">
    <property type="component" value="Unassembled WGS sequence"/>
</dbReference>
<comment type="caution">
    <text evidence="7">The sequence shown here is derived from an EMBL/GenBank/DDBJ whole genome shotgun (WGS) entry which is preliminary data.</text>
</comment>
<dbReference type="EMBL" id="MU620917">
    <property type="protein sequence ID" value="KAI8579808.1"/>
    <property type="molecule type" value="Genomic_DNA"/>
</dbReference>
<evidence type="ECO:0000256" key="5">
    <source>
        <dbReference type="ARBA" id="ARBA00023136"/>
    </source>
</evidence>
<keyword evidence="4" id="KW-0812">Transmembrane</keyword>
<dbReference type="AlphaFoldDB" id="A0AAD5E9C7"/>
<keyword evidence="8" id="KW-1185">Reference proteome</keyword>
<evidence type="ECO:0000256" key="2">
    <source>
        <dbReference type="ARBA" id="ARBA00010913"/>
    </source>
</evidence>
<dbReference type="PANTHER" id="PTHR12815">
    <property type="entry name" value="SORTING AND ASSEMBLY MACHINERY SAMM50 PROTEIN FAMILY MEMBER"/>
    <property type="match status" value="1"/>
</dbReference>
<comment type="subcellular location">
    <subcellularLocation>
        <location evidence="1">Mitochondrion outer membrane</location>
        <topology evidence="1">Multi-pass membrane protein</topology>
    </subcellularLocation>
</comment>
<evidence type="ECO:0000256" key="3">
    <source>
        <dbReference type="ARBA" id="ARBA00022452"/>
    </source>
</evidence>
<evidence type="ECO:0000313" key="8">
    <source>
        <dbReference type="Proteomes" id="UP001206595"/>
    </source>
</evidence>
<dbReference type="GeneID" id="75914274"/>
<dbReference type="RefSeq" id="XP_051444812.1">
    <property type="nucleotide sequence ID" value="XM_051588929.1"/>
</dbReference>
<reference evidence="7" key="1">
    <citation type="submission" date="2021-06" db="EMBL/GenBank/DDBJ databases">
        <authorList>
            <consortium name="DOE Joint Genome Institute"/>
            <person name="Mondo S.J."/>
            <person name="Amses K.R."/>
            <person name="Simmons D.R."/>
            <person name="Longcore J.E."/>
            <person name="Seto K."/>
            <person name="Alves G.H."/>
            <person name="Bonds A.E."/>
            <person name="Quandt C.A."/>
            <person name="Davis W.J."/>
            <person name="Chang Y."/>
            <person name="Letcher P.M."/>
            <person name="Powell M.J."/>
            <person name="Kuo A."/>
            <person name="Labutti K."/>
            <person name="Pangilinan J."/>
            <person name="Andreopoulos W."/>
            <person name="Tritt A."/>
            <person name="Riley R."/>
            <person name="Hundley H."/>
            <person name="Johnson J."/>
            <person name="Lipzen A."/>
            <person name="Barry K."/>
            <person name="Berbee M.L."/>
            <person name="Buchler N.E."/>
            <person name="Grigoriev I.V."/>
            <person name="Spatafora J.W."/>
            <person name="Stajich J.E."/>
            <person name="James T.Y."/>
        </authorList>
    </citation>
    <scope>NUCLEOTIDE SEQUENCE</scope>
    <source>
        <strain evidence="7">AG</strain>
    </source>
</reference>
<proteinExistence type="inferred from homology"/>
<reference evidence="7" key="2">
    <citation type="journal article" date="2022" name="Proc. Natl. Acad. Sci. U.S.A.">
        <title>Diploid-dominant life cycles characterize the early evolution of Fungi.</title>
        <authorList>
            <person name="Amses K.R."/>
            <person name="Simmons D.R."/>
            <person name="Longcore J.E."/>
            <person name="Mondo S.J."/>
            <person name="Seto K."/>
            <person name="Jeronimo G.H."/>
            <person name="Bonds A.E."/>
            <person name="Quandt C.A."/>
            <person name="Davis W.J."/>
            <person name="Chang Y."/>
            <person name="Federici B.A."/>
            <person name="Kuo A."/>
            <person name="LaButti K."/>
            <person name="Pangilinan J."/>
            <person name="Andreopoulos W."/>
            <person name="Tritt A."/>
            <person name="Riley R."/>
            <person name="Hundley H."/>
            <person name="Johnson J."/>
            <person name="Lipzen A."/>
            <person name="Barry K."/>
            <person name="Lang B.F."/>
            <person name="Cuomo C.A."/>
            <person name="Buchler N.E."/>
            <person name="Grigoriev I.V."/>
            <person name="Spatafora J.W."/>
            <person name="Stajich J.E."/>
            <person name="James T.Y."/>
        </authorList>
    </citation>
    <scope>NUCLEOTIDE SEQUENCE</scope>
    <source>
        <strain evidence="7">AG</strain>
    </source>
</reference>
<dbReference type="Gene3D" id="2.40.160.50">
    <property type="entry name" value="membrane protein fhac: a member of the omp85/tpsb transporter family"/>
    <property type="match status" value="1"/>
</dbReference>